<dbReference type="InterPro" id="IPR020891">
    <property type="entry name" value="UPF0758_CS"/>
</dbReference>
<dbReference type="RefSeq" id="WP_263051399.1">
    <property type="nucleotide sequence ID" value="NZ_CP106735.1"/>
</dbReference>
<keyword evidence="4" id="KW-0862">Zinc</keyword>
<dbReference type="SUPFAM" id="SSF47781">
    <property type="entry name" value="RuvA domain 2-like"/>
    <property type="match status" value="1"/>
</dbReference>
<dbReference type="Pfam" id="PF20582">
    <property type="entry name" value="UPF0758_N"/>
    <property type="match status" value="1"/>
</dbReference>
<organism evidence="8 9">
    <name type="scientific">Reichenbachiella carrageenanivorans</name>
    <dbReference type="NCBI Taxonomy" id="2979869"/>
    <lineage>
        <taxon>Bacteria</taxon>
        <taxon>Pseudomonadati</taxon>
        <taxon>Bacteroidota</taxon>
        <taxon>Cytophagia</taxon>
        <taxon>Cytophagales</taxon>
        <taxon>Reichenbachiellaceae</taxon>
        <taxon>Reichenbachiella</taxon>
    </lineage>
</organism>
<protein>
    <submittedName>
        <fullName evidence="8">DNA repair protein RadC</fullName>
    </submittedName>
</protein>
<accession>A0ABY6D3I5</accession>
<dbReference type="Gene3D" id="3.40.140.10">
    <property type="entry name" value="Cytidine Deaminase, domain 2"/>
    <property type="match status" value="1"/>
</dbReference>
<dbReference type="PANTHER" id="PTHR30471">
    <property type="entry name" value="DNA REPAIR PROTEIN RADC"/>
    <property type="match status" value="1"/>
</dbReference>
<name>A0ABY6D3I5_9BACT</name>
<keyword evidence="2" id="KW-0479">Metal-binding</keyword>
<evidence type="ECO:0000259" key="7">
    <source>
        <dbReference type="PROSITE" id="PS50249"/>
    </source>
</evidence>
<dbReference type="InterPro" id="IPR001405">
    <property type="entry name" value="UPF0758"/>
</dbReference>
<sequence>MYSSDNLSIKQWAEEDRPREKLIIKGKAALSEAELIAILIGSGTPRISAVDLAKMILAASGNDLNQLAKLSLADLKKFNGIGEAKAIAIISALELGRRRKEMEPDKKPKIQAASDAYLFLKPHLMDLDHEQFWVIYLNRANQLLRAEMISAGGVSGTVVDAKLIFKKALEVLASQIVLAHNHPSGNLRPSEQDIRLTKKMKAAGQTLDIPVLDHIIFTDQGYFSFSEQSMMS</sequence>
<dbReference type="PROSITE" id="PS50249">
    <property type="entry name" value="MPN"/>
    <property type="match status" value="1"/>
</dbReference>
<dbReference type="EMBL" id="CP106735">
    <property type="protein sequence ID" value="UXX79668.1"/>
    <property type="molecule type" value="Genomic_DNA"/>
</dbReference>
<proteinExistence type="inferred from homology"/>
<dbReference type="PROSITE" id="PS01302">
    <property type="entry name" value="UPF0758"/>
    <property type="match status" value="1"/>
</dbReference>
<dbReference type="InterPro" id="IPR037518">
    <property type="entry name" value="MPN"/>
</dbReference>
<dbReference type="Pfam" id="PF04002">
    <property type="entry name" value="RadC"/>
    <property type="match status" value="1"/>
</dbReference>
<keyword evidence="5" id="KW-0482">Metalloprotease</keyword>
<keyword evidence="3" id="KW-0378">Hydrolase</keyword>
<feature type="domain" description="MPN" evidence="7">
    <location>
        <begin position="109"/>
        <end position="231"/>
    </location>
</feature>
<dbReference type="Proteomes" id="UP001062165">
    <property type="component" value="Chromosome"/>
</dbReference>
<dbReference type="InterPro" id="IPR046778">
    <property type="entry name" value="UPF0758_N"/>
</dbReference>
<gene>
    <name evidence="8" type="primary">radC</name>
    <name evidence="8" type="ORF">N7E81_00900</name>
</gene>
<evidence type="ECO:0000256" key="5">
    <source>
        <dbReference type="ARBA" id="ARBA00023049"/>
    </source>
</evidence>
<evidence type="ECO:0000256" key="1">
    <source>
        <dbReference type="ARBA" id="ARBA00022670"/>
    </source>
</evidence>
<evidence type="ECO:0000256" key="6">
    <source>
        <dbReference type="RuleBase" id="RU003797"/>
    </source>
</evidence>
<dbReference type="PANTHER" id="PTHR30471:SF3">
    <property type="entry name" value="UPF0758 PROTEIN YEES-RELATED"/>
    <property type="match status" value="1"/>
</dbReference>
<reference evidence="8" key="1">
    <citation type="submission" date="2022-10" db="EMBL/GenBank/DDBJ databases">
        <title>Comparative genomics and taxonomic characterization of three novel marine species of genus Reichenbachiella exhibiting antioxidant and polysaccharide degradation activities.</title>
        <authorList>
            <person name="Muhammad N."/>
            <person name="Lee Y.-J."/>
            <person name="Ko J."/>
            <person name="Kim S.-G."/>
        </authorList>
    </citation>
    <scope>NUCLEOTIDE SEQUENCE</scope>
    <source>
        <strain evidence="8">Wsw4-B4</strain>
    </source>
</reference>
<keyword evidence="9" id="KW-1185">Reference proteome</keyword>
<evidence type="ECO:0000313" key="8">
    <source>
        <dbReference type="EMBL" id="UXX79668.1"/>
    </source>
</evidence>
<keyword evidence="1" id="KW-0645">Protease</keyword>
<dbReference type="NCBIfam" id="NF000642">
    <property type="entry name" value="PRK00024.1"/>
    <property type="match status" value="1"/>
</dbReference>
<comment type="similarity">
    <text evidence="6">Belongs to the UPF0758 family.</text>
</comment>
<dbReference type="InterPro" id="IPR025657">
    <property type="entry name" value="RadC_JAB"/>
</dbReference>
<evidence type="ECO:0000256" key="3">
    <source>
        <dbReference type="ARBA" id="ARBA00022801"/>
    </source>
</evidence>
<evidence type="ECO:0000256" key="4">
    <source>
        <dbReference type="ARBA" id="ARBA00022833"/>
    </source>
</evidence>
<evidence type="ECO:0000256" key="2">
    <source>
        <dbReference type="ARBA" id="ARBA00022723"/>
    </source>
</evidence>
<evidence type="ECO:0000313" key="9">
    <source>
        <dbReference type="Proteomes" id="UP001062165"/>
    </source>
</evidence>
<dbReference type="InterPro" id="IPR010994">
    <property type="entry name" value="RuvA_2-like"/>
</dbReference>
<dbReference type="CDD" id="cd08071">
    <property type="entry name" value="MPN_DUF2466"/>
    <property type="match status" value="1"/>
</dbReference>
<dbReference type="NCBIfam" id="TIGR00608">
    <property type="entry name" value="radc"/>
    <property type="match status" value="1"/>
</dbReference>